<accession>C6PXT9</accession>
<dbReference type="Gene3D" id="3.30.460.10">
    <property type="entry name" value="Beta Polymerase, domain 2"/>
    <property type="match status" value="1"/>
</dbReference>
<protein>
    <submittedName>
        <fullName evidence="2">DNA polymerase beta domain protein region</fullName>
    </submittedName>
</protein>
<dbReference type="SUPFAM" id="SSF81301">
    <property type="entry name" value="Nucleotidyltransferase"/>
    <property type="match status" value="1"/>
</dbReference>
<dbReference type="GO" id="GO:0016779">
    <property type="term" value="F:nucleotidyltransferase activity"/>
    <property type="evidence" value="ECO:0007669"/>
    <property type="project" value="InterPro"/>
</dbReference>
<evidence type="ECO:0000313" key="2">
    <source>
        <dbReference type="EMBL" id="EET85927.1"/>
    </source>
</evidence>
<feature type="domain" description="Polymerase nucleotidyl transferase" evidence="1">
    <location>
        <begin position="4"/>
        <end position="78"/>
    </location>
</feature>
<dbReference type="KEGG" id="cck:Ccar_13760"/>
<dbReference type="RefSeq" id="WP_007062491.1">
    <property type="nucleotide sequence ID" value="NZ_ACVI01000070.1"/>
</dbReference>
<dbReference type="Pfam" id="PF01909">
    <property type="entry name" value="NTP_transf_2"/>
    <property type="match status" value="1"/>
</dbReference>
<dbReference type="InterPro" id="IPR043519">
    <property type="entry name" value="NT_sf"/>
</dbReference>
<organism evidence="2 3">
    <name type="scientific">Clostridium carboxidivorans P7</name>
    <dbReference type="NCBI Taxonomy" id="536227"/>
    <lineage>
        <taxon>Bacteria</taxon>
        <taxon>Bacillati</taxon>
        <taxon>Bacillota</taxon>
        <taxon>Clostridia</taxon>
        <taxon>Eubacteriales</taxon>
        <taxon>Clostridiaceae</taxon>
        <taxon>Clostridium</taxon>
    </lineage>
</organism>
<comment type="caution">
    <text evidence="2">The sequence shown here is derived from an EMBL/GenBank/DDBJ whole genome shotgun (WGS) entry which is preliminary data.</text>
</comment>
<dbReference type="Proteomes" id="UP000004198">
    <property type="component" value="Unassembled WGS sequence"/>
</dbReference>
<reference evidence="2 3" key="1">
    <citation type="submission" date="2009-06" db="EMBL/GenBank/DDBJ databases">
        <title>The draft genome of Clostridium carboxidivorans P7.</title>
        <authorList>
            <consortium name="US DOE Joint Genome Institute (JGI-PGF)"/>
            <person name="Lucas S."/>
            <person name="Copeland A."/>
            <person name="Lapidus A."/>
            <person name="Glavina del Rio T."/>
            <person name="Tice H."/>
            <person name="Bruce D."/>
            <person name="Goodwin L."/>
            <person name="Pitluck S."/>
            <person name="Larimer F."/>
            <person name="Land M.L."/>
            <person name="Hauser L."/>
            <person name="Hemme C.L."/>
        </authorList>
    </citation>
    <scope>NUCLEOTIDE SEQUENCE [LARGE SCALE GENOMIC DNA]</scope>
    <source>
        <strain evidence="2 3">P7</strain>
    </source>
</reference>
<dbReference type="STRING" id="536227.Ccar_13760"/>
<dbReference type="OrthoDB" id="5195775at2"/>
<sequence>MKETIKKILSEVPSSTEIYVFGSVLRSLQPNDLDILVIYDSKVYPKANIYDACKRISEVLYEAFNLPIDLTVLSYSENDAMNFIKEVKARELKFFLQGKFFKDGLSEK</sequence>
<keyword evidence="3" id="KW-1185">Reference proteome</keyword>
<dbReference type="AlphaFoldDB" id="C6PXT9"/>
<dbReference type="CDD" id="cd05403">
    <property type="entry name" value="NT_KNTase_like"/>
    <property type="match status" value="1"/>
</dbReference>
<name>C6PXT9_9CLOT</name>
<dbReference type="InterPro" id="IPR002934">
    <property type="entry name" value="Polymerase_NTP_transf_dom"/>
</dbReference>
<dbReference type="EMBL" id="ACVI01000070">
    <property type="protein sequence ID" value="EET85927.1"/>
    <property type="molecule type" value="Genomic_DNA"/>
</dbReference>
<evidence type="ECO:0000259" key="1">
    <source>
        <dbReference type="Pfam" id="PF01909"/>
    </source>
</evidence>
<dbReference type="PATRIC" id="fig|536227.13.peg.2881"/>
<proteinExistence type="predicted"/>
<evidence type="ECO:0000313" key="3">
    <source>
        <dbReference type="Proteomes" id="UP000004198"/>
    </source>
</evidence>
<gene>
    <name evidence="2" type="ORF">CcarbDRAFT_3606</name>
</gene>